<dbReference type="OrthoDB" id="601301at2"/>
<dbReference type="InterPro" id="IPR037066">
    <property type="entry name" value="Plug_dom_sf"/>
</dbReference>
<reference evidence="4 5" key="1">
    <citation type="submission" date="2019-05" db="EMBL/GenBank/DDBJ databases">
        <title>Panacibacter sp. strain 17mud1-8 Genome sequencing and assembly.</title>
        <authorList>
            <person name="Chhetri G."/>
        </authorList>
    </citation>
    <scope>NUCLEOTIDE SEQUENCE [LARGE SCALE GENOMIC DNA]</scope>
    <source>
        <strain evidence="4 5">17mud1-8</strain>
    </source>
</reference>
<protein>
    <submittedName>
        <fullName evidence="4">SusC/RagA family TonB-linked outer membrane protein</fullName>
    </submittedName>
</protein>
<dbReference type="Pfam" id="PF07715">
    <property type="entry name" value="Plug"/>
    <property type="match status" value="1"/>
</dbReference>
<keyword evidence="5" id="KW-1185">Reference proteome</keyword>
<proteinExistence type="predicted"/>
<evidence type="ECO:0000313" key="5">
    <source>
        <dbReference type="Proteomes" id="UP000305848"/>
    </source>
</evidence>
<dbReference type="Gene3D" id="2.170.130.10">
    <property type="entry name" value="TonB-dependent receptor, plug domain"/>
    <property type="match status" value="1"/>
</dbReference>
<dbReference type="EMBL" id="SZQL01000018">
    <property type="protein sequence ID" value="TKK65810.1"/>
    <property type="molecule type" value="Genomic_DNA"/>
</dbReference>
<accession>A0A4U3KTX0</accession>
<evidence type="ECO:0000313" key="4">
    <source>
        <dbReference type="EMBL" id="TKK65810.1"/>
    </source>
</evidence>
<dbReference type="RefSeq" id="WP_137263361.1">
    <property type="nucleotide sequence ID" value="NZ_SZQL01000018.1"/>
</dbReference>
<feature type="signal peptide" evidence="2">
    <location>
        <begin position="1"/>
        <end position="22"/>
    </location>
</feature>
<dbReference type="Proteomes" id="UP000305848">
    <property type="component" value="Unassembled WGS sequence"/>
</dbReference>
<dbReference type="Pfam" id="PF13715">
    <property type="entry name" value="CarbopepD_reg_2"/>
    <property type="match status" value="1"/>
</dbReference>
<gene>
    <name evidence="4" type="ORF">FC093_18820</name>
</gene>
<sequence>MKYSLLAISLLFCLTIANTAKAQSGNPSPTKDTSPGMNSSANSITGIVSDSKGVPLADVTIRIKGTGQTVISDAAGKFYLVAPAASNVLQVSHVSMKYQEIQAKSGAKLTIVLQPNNNELNDVIVVGYGTQQRSKALGAISTIDASKLEDYPVTNLAASLTGRIPGLSVNGGTARPGADATLQLRNPVILSKDGGTLSPLYVIDDVIRTESDFNNLDPSEVEDISFLKDAAAAIYGVRSGQGAVVVRTKRGKVGRTQVNINSSYAVNDATMLPTMMNGYELANYLDASIQAQRGFVADGQDGYLAQSNYYTDDELSYFKTHNYNWLANAWKPSHLYRQTVNISGGSDKATFFASASYVNQDGNLDRINFNKWTFRANTDVKLGNGFKVGLSISGDISKNNQYLLKQGGENPENDVKGLLYTPGFTPPYINGYPVRLSQSSNQNTIDAFHFFEVQQLDNYNNSRDNSLNIIGSLQYDAPFLKGLTAKVQYSRTLNNTFPKQYGTRYDLYNFEMTGEHNHIYTDNVILSNTSPVKVSNGNRIYIKPSYRDAYQFDGSLGYNNKFGKHEISALAIVEQTEFTYNDIQTLVEDPTPGAPPDGRFAFGEEDIFETENEGGLLGYIGRLNYSYANKYLAEFQIRYDASTKFAPQNRWKPFYSVSAGWILSQEKFLENSKAINFLKLRLSAGKMGSDNTKEYGYLQRYTPLQNYGAVFGGDGDLILGVRNEAIPNPDVRWDDDLKLNGGVDARFLNNRLSTSVDVFLDHRYNMLTALSASVPILIGSAIASENYATVNGYGYELSVGWRDDIGKNFSYNANAFLTWNDAKAIKVDVEKGKLGTFEDPTGRSTDMGVEGYHYLGMFRTQEEVDAFTAKNPNYTIFGKAPLPGMLYYEDIRGPKDPVTNQYAPPDGIVDENDIDFISKKAANHYQFGLTLGATYKSLHVEMVMAGSFGGQGVVESAARKMATATSSRPAFWSDVWTPENPNAIYPNPYYNFSYDLASSFWFKSAFNFRMRNLNVSYTLPRRFSDKLGFTNTSVYVNVVNPINFYNPYSYKDNSLGSFDAYPLLRTWAFGINLGL</sequence>
<comment type="caution">
    <text evidence="4">The sequence shown here is derived from an EMBL/GenBank/DDBJ whole genome shotgun (WGS) entry which is preliminary data.</text>
</comment>
<evidence type="ECO:0000256" key="1">
    <source>
        <dbReference type="SAM" id="MobiDB-lite"/>
    </source>
</evidence>
<dbReference type="InterPro" id="IPR012910">
    <property type="entry name" value="Plug_dom"/>
</dbReference>
<name>A0A4U3KTX0_9BACT</name>
<dbReference type="Gene3D" id="2.60.40.1120">
    <property type="entry name" value="Carboxypeptidase-like, regulatory domain"/>
    <property type="match status" value="1"/>
</dbReference>
<feature type="chain" id="PRO_5020945707" evidence="2">
    <location>
        <begin position="23"/>
        <end position="1075"/>
    </location>
</feature>
<feature type="region of interest" description="Disordered" evidence="1">
    <location>
        <begin position="21"/>
        <end position="42"/>
    </location>
</feature>
<organism evidence="4 5">
    <name type="scientific">Ilyomonas limi</name>
    <dbReference type="NCBI Taxonomy" id="2575867"/>
    <lineage>
        <taxon>Bacteria</taxon>
        <taxon>Pseudomonadati</taxon>
        <taxon>Bacteroidota</taxon>
        <taxon>Chitinophagia</taxon>
        <taxon>Chitinophagales</taxon>
        <taxon>Chitinophagaceae</taxon>
        <taxon>Ilyomonas</taxon>
    </lineage>
</organism>
<feature type="domain" description="TonB-dependent receptor plug" evidence="3">
    <location>
        <begin position="135"/>
        <end position="242"/>
    </location>
</feature>
<dbReference type="InterPro" id="IPR008969">
    <property type="entry name" value="CarboxyPept-like_regulatory"/>
</dbReference>
<evidence type="ECO:0000259" key="3">
    <source>
        <dbReference type="Pfam" id="PF07715"/>
    </source>
</evidence>
<dbReference type="AlphaFoldDB" id="A0A4U3KTX0"/>
<dbReference type="NCBIfam" id="TIGR04056">
    <property type="entry name" value="OMP_RagA_SusC"/>
    <property type="match status" value="1"/>
</dbReference>
<keyword evidence="2" id="KW-0732">Signal</keyword>
<dbReference type="InterPro" id="IPR023996">
    <property type="entry name" value="TonB-dep_OMP_SusC/RagA"/>
</dbReference>
<evidence type="ECO:0000256" key="2">
    <source>
        <dbReference type="SAM" id="SignalP"/>
    </source>
</evidence>
<dbReference type="SUPFAM" id="SSF56935">
    <property type="entry name" value="Porins"/>
    <property type="match status" value="1"/>
</dbReference>
<dbReference type="SUPFAM" id="SSF49464">
    <property type="entry name" value="Carboxypeptidase regulatory domain-like"/>
    <property type="match status" value="1"/>
</dbReference>